<proteinExistence type="predicted"/>
<reference evidence="3" key="1">
    <citation type="journal article" date="2019" name="Int. J. Syst. Evol. Microbiol.">
        <title>The Global Catalogue of Microorganisms (GCM) 10K type strain sequencing project: providing services to taxonomists for standard genome sequencing and annotation.</title>
        <authorList>
            <consortium name="The Broad Institute Genomics Platform"/>
            <consortium name="The Broad Institute Genome Sequencing Center for Infectious Disease"/>
            <person name="Wu L."/>
            <person name="Ma J."/>
        </authorList>
    </citation>
    <scope>NUCLEOTIDE SEQUENCE [LARGE SCALE GENOMIC DNA]</scope>
    <source>
        <strain evidence="3">JCM 31037</strain>
    </source>
</reference>
<feature type="region of interest" description="Disordered" evidence="1">
    <location>
        <begin position="1"/>
        <end position="20"/>
    </location>
</feature>
<evidence type="ECO:0000256" key="1">
    <source>
        <dbReference type="SAM" id="MobiDB-lite"/>
    </source>
</evidence>
<dbReference type="Proteomes" id="UP001597260">
    <property type="component" value="Unassembled WGS sequence"/>
</dbReference>
<protein>
    <recommendedName>
        <fullName evidence="4">Trm112 family protein</fullName>
    </recommendedName>
</protein>
<dbReference type="EMBL" id="JBHTMP010000022">
    <property type="protein sequence ID" value="MFD1322590.1"/>
    <property type="molecule type" value="Genomic_DNA"/>
</dbReference>
<evidence type="ECO:0000313" key="2">
    <source>
        <dbReference type="EMBL" id="MFD1322590.1"/>
    </source>
</evidence>
<evidence type="ECO:0000313" key="3">
    <source>
        <dbReference type="Proteomes" id="UP001597260"/>
    </source>
</evidence>
<comment type="caution">
    <text evidence="2">The sequence shown here is derived from an EMBL/GenBank/DDBJ whole genome shotgun (WGS) entry which is preliminary data.</text>
</comment>
<sequence length="54" mass="6025">MAAETELNPVRSGWPAKSDRTGLDCRPAELLVYLLECPICRIAEPVGQLVVMRR</sequence>
<accession>A0ABW3YFK8</accession>
<gene>
    <name evidence="2" type="ORF">ACFQ4H_15950</name>
</gene>
<evidence type="ECO:0008006" key="4">
    <source>
        <dbReference type="Google" id="ProtNLM"/>
    </source>
</evidence>
<dbReference type="RefSeq" id="WP_377571748.1">
    <property type="nucleotide sequence ID" value="NZ_JBHTMP010000022.1"/>
</dbReference>
<keyword evidence="3" id="KW-1185">Reference proteome</keyword>
<name>A0ABW3YFK8_9ACTN</name>
<organism evidence="2 3">
    <name type="scientific">Micromonospora sonneratiae</name>
    <dbReference type="NCBI Taxonomy" id="1184706"/>
    <lineage>
        <taxon>Bacteria</taxon>
        <taxon>Bacillati</taxon>
        <taxon>Actinomycetota</taxon>
        <taxon>Actinomycetes</taxon>
        <taxon>Micromonosporales</taxon>
        <taxon>Micromonosporaceae</taxon>
        <taxon>Micromonospora</taxon>
    </lineage>
</organism>